<keyword evidence="8" id="KW-0645">Protease</keyword>
<comment type="subcellular location">
    <subcellularLocation>
        <location evidence="2">Cytoplasm</location>
    </subcellularLocation>
</comment>
<comment type="caution">
    <text evidence="11">The sequence shown here is derived from an EMBL/GenBank/DDBJ whole genome shotgun (WGS) entry which is preliminary data.</text>
</comment>
<dbReference type="GO" id="GO:0004252">
    <property type="term" value="F:serine-type endopeptidase activity"/>
    <property type="evidence" value="ECO:0007669"/>
    <property type="project" value="UniProtKB-UniRule"/>
</dbReference>
<evidence type="ECO:0000313" key="11">
    <source>
        <dbReference type="EMBL" id="GFG34538.1"/>
    </source>
</evidence>
<evidence type="ECO:0000256" key="5">
    <source>
        <dbReference type="ARBA" id="ARBA00011881"/>
    </source>
</evidence>
<accession>A0A6L2PV61</accession>
<name>A0A6L2PV61_COPFO</name>
<dbReference type="InterPro" id="IPR002470">
    <property type="entry name" value="Peptidase_S9A"/>
</dbReference>
<dbReference type="PANTHER" id="PTHR42776:SF4">
    <property type="entry name" value="ACYLAMINO-ACID-RELEASING ENZYME"/>
    <property type="match status" value="1"/>
</dbReference>
<comment type="similarity">
    <text evidence="3 8">Belongs to the peptidase S9A family.</text>
</comment>
<comment type="similarity">
    <text evidence="4">Belongs to the peptidase S9C family.</text>
</comment>
<proteinExistence type="inferred from homology"/>
<dbReference type="Pfam" id="PF19283">
    <property type="entry name" value="APEH_N"/>
    <property type="match status" value="1"/>
</dbReference>
<keyword evidence="12" id="KW-1185">Reference proteome</keyword>
<dbReference type="InterPro" id="IPR045550">
    <property type="entry name" value="AARE_N"/>
</dbReference>
<dbReference type="Pfam" id="PF00326">
    <property type="entry name" value="Peptidase_S9"/>
    <property type="match status" value="1"/>
</dbReference>
<dbReference type="PANTHER" id="PTHR42776">
    <property type="entry name" value="SERINE PEPTIDASE S9 FAMILY MEMBER"/>
    <property type="match status" value="1"/>
</dbReference>
<evidence type="ECO:0000256" key="4">
    <source>
        <dbReference type="ARBA" id="ARBA00010040"/>
    </source>
</evidence>
<reference evidence="12" key="1">
    <citation type="submission" date="2020-01" db="EMBL/GenBank/DDBJ databases">
        <title>Draft genome sequence of the Termite Coptotermes fromosanus.</title>
        <authorList>
            <person name="Itakura S."/>
            <person name="Yosikawa Y."/>
            <person name="Umezawa K."/>
        </authorList>
    </citation>
    <scope>NUCLEOTIDE SEQUENCE [LARGE SCALE GENOMIC DNA]</scope>
</reference>
<evidence type="ECO:0000313" key="12">
    <source>
        <dbReference type="Proteomes" id="UP000502823"/>
    </source>
</evidence>
<dbReference type="PRINTS" id="PR00862">
    <property type="entry name" value="PROLIGOPTASE"/>
</dbReference>
<evidence type="ECO:0000259" key="10">
    <source>
        <dbReference type="Pfam" id="PF19283"/>
    </source>
</evidence>
<evidence type="ECO:0000256" key="2">
    <source>
        <dbReference type="ARBA" id="ARBA00004496"/>
    </source>
</evidence>
<keyword evidence="8" id="KW-0720">Serine protease</keyword>
<dbReference type="SUPFAM" id="SSF82171">
    <property type="entry name" value="DPP6 N-terminal domain-like"/>
    <property type="match status" value="1"/>
</dbReference>
<dbReference type="GO" id="GO:0006508">
    <property type="term" value="P:proteolysis"/>
    <property type="evidence" value="ECO:0007669"/>
    <property type="project" value="UniProtKB-KW"/>
</dbReference>
<dbReference type="Proteomes" id="UP000502823">
    <property type="component" value="Unassembled WGS sequence"/>
</dbReference>
<dbReference type="SUPFAM" id="SSF53474">
    <property type="entry name" value="alpha/beta-Hydrolases"/>
    <property type="match status" value="1"/>
</dbReference>
<evidence type="ECO:0000256" key="6">
    <source>
        <dbReference type="ARBA" id="ARBA00022490"/>
    </source>
</evidence>
<evidence type="ECO:0000256" key="7">
    <source>
        <dbReference type="ARBA" id="ARBA00022801"/>
    </source>
</evidence>
<dbReference type="OrthoDB" id="416344at2759"/>
<dbReference type="GO" id="GO:0005737">
    <property type="term" value="C:cytoplasm"/>
    <property type="evidence" value="ECO:0007669"/>
    <property type="project" value="UniProtKB-SubCell"/>
</dbReference>
<evidence type="ECO:0000259" key="9">
    <source>
        <dbReference type="Pfam" id="PF00326"/>
    </source>
</evidence>
<dbReference type="GO" id="GO:0008242">
    <property type="term" value="F:omega peptidase activity"/>
    <property type="evidence" value="ECO:0007669"/>
    <property type="project" value="UniProtKB-EC"/>
</dbReference>
<dbReference type="EMBL" id="BLKM01005504">
    <property type="protein sequence ID" value="GFG34538.1"/>
    <property type="molecule type" value="Genomic_DNA"/>
</dbReference>
<organism evidence="11 12">
    <name type="scientific">Coptotermes formosanus</name>
    <name type="common">Formosan subterranean termite</name>
    <dbReference type="NCBI Taxonomy" id="36987"/>
    <lineage>
        <taxon>Eukaryota</taxon>
        <taxon>Metazoa</taxon>
        <taxon>Ecdysozoa</taxon>
        <taxon>Arthropoda</taxon>
        <taxon>Hexapoda</taxon>
        <taxon>Insecta</taxon>
        <taxon>Pterygota</taxon>
        <taxon>Neoptera</taxon>
        <taxon>Polyneoptera</taxon>
        <taxon>Dictyoptera</taxon>
        <taxon>Blattodea</taxon>
        <taxon>Blattoidea</taxon>
        <taxon>Termitoidae</taxon>
        <taxon>Rhinotermitidae</taxon>
        <taxon>Coptotermes</taxon>
    </lineage>
</organism>
<evidence type="ECO:0000256" key="3">
    <source>
        <dbReference type="ARBA" id="ARBA00005228"/>
    </source>
</evidence>
<dbReference type="Gene3D" id="2.120.10.30">
    <property type="entry name" value="TolB, C-terminal domain"/>
    <property type="match status" value="1"/>
</dbReference>
<dbReference type="InterPro" id="IPR011042">
    <property type="entry name" value="6-blade_b-propeller_TolB-like"/>
</dbReference>
<keyword evidence="6" id="KW-0963">Cytoplasm</keyword>
<gene>
    <name evidence="11" type="ORF">Cfor_11538</name>
</gene>
<comment type="catalytic activity">
    <reaction evidence="1">
        <text>Cleavage of an N-acetyl or N-formyl amino acid from the N-terminus of a polypeptide.</text>
        <dbReference type="EC" id="3.4.19.1"/>
    </reaction>
</comment>
<keyword evidence="7 8" id="KW-0378">Hydrolase</keyword>
<dbReference type="InParanoid" id="A0A6L2PV61"/>
<feature type="domain" description="Peptidase S9 prolyl oligopeptidase catalytic" evidence="9">
    <location>
        <begin position="517"/>
        <end position="701"/>
    </location>
</feature>
<dbReference type="EC" id="3.4.21.-" evidence="8"/>
<feature type="domain" description="Acylamino-acid-releasing enzyme N-terminal" evidence="10">
    <location>
        <begin position="32"/>
        <end position="453"/>
    </location>
</feature>
<sequence>MIKNYKNDSSQVIFSASHRYCVQVDKVVKAFKAVTQYPSPTSVRIMNAVKGSSGVTILSSWSQTNLERGKSIKFQQTHFVDSLQQKSSDMAPVDISTELLSRFSKSEELRGVVRDIPFEANKKKQYLEIWKHRQLWKNFDLSALEVHGDVYCDYDFGSLEWSPCEQKLLYIAEKKLPKTEPFYKPKPQDNKENVTAEAKPIKGEEYVFRPDWGEQLEGKHQSVVVVCDTESDTISVLEGIPAHLSPGQVIWTPDGKGIVGVAWESEPRRLGLVYCTNRQSCVFHVTADGVFDVLSSEGQSVHSPRFSTNGEYLVWLQRPSGGPHHAAQKLMCYKWNLQQVETVVDIVQQQTPTVGGTPFYGLFNLTLPRRCWAEDSSRLLLSTPQHCNIQSYVINIEDKSVTELAGPEGSQIVMDVQNDIVICTRSSLKSPPVLVLGKLPSTGSEQTMLWSPITSWPSCPSLDSLTCHYMALTQTKGSEGSCRSFNAIYFGPEAAEDHVVPVIVNPHGGPHSVLTDSFSMEKALFATLGFGILMVNYRGSIGAGQENVEFLLGKIGDSDVKDVRFATFEALKQFPFLNPEKIVLFGGSHGGFLATHLSGQYPDLFKAVVAINPVTDLTGMFTVTDIPDWVSVETGFPYTKSEEISLSAFEKMKKCSPCSYASNVVAPTLLLVGSRDKRVPSSQGIHYYYRLKAHNIKSKYVDYIHTFICSLETCW</sequence>
<evidence type="ECO:0000256" key="8">
    <source>
        <dbReference type="RuleBase" id="RU368024"/>
    </source>
</evidence>
<dbReference type="InterPro" id="IPR001375">
    <property type="entry name" value="Peptidase_S9_cat"/>
</dbReference>
<dbReference type="InterPro" id="IPR029058">
    <property type="entry name" value="AB_hydrolase_fold"/>
</dbReference>
<dbReference type="Gene3D" id="3.40.50.1820">
    <property type="entry name" value="alpha/beta hydrolase"/>
    <property type="match status" value="1"/>
</dbReference>
<evidence type="ECO:0000256" key="1">
    <source>
        <dbReference type="ARBA" id="ARBA00000721"/>
    </source>
</evidence>
<dbReference type="AlphaFoldDB" id="A0A6L2PV61"/>
<protein>
    <recommendedName>
        <fullName evidence="8">Prolyl endopeptidase</fullName>
        <ecNumber evidence="8">3.4.21.-</ecNumber>
    </recommendedName>
</protein>
<comment type="subunit">
    <text evidence="5">Homotetramer.</text>
</comment>